<dbReference type="Pfam" id="PF18299">
    <property type="entry name" value="R2K_2"/>
    <property type="match status" value="1"/>
</dbReference>
<dbReference type="EMBL" id="JAXBLV010000045">
    <property type="protein sequence ID" value="MDY3558711.1"/>
    <property type="molecule type" value="Genomic_DNA"/>
</dbReference>
<dbReference type="Proteomes" id="UP001272242">
    <property type="component" value="Unassembled WGS sequence"/>
</dbReference>
<gene>
    <name evidence="2" type="ORF">R5W23_005853</name>
</gene>
<comment type="caution">
    <text evidence="2">The sequence shown here is derived from an EMBL/GenBank/DDBJ whole genome shotgun (WGS) entry which is preliminary data.</text>
</comment>
<sequence length="232" mass="26059">SVIRSSRDCVPTNVPEPVVYVTTKLAVLAARTLDIALLEPPFDLLTRVPGRFLRRAVEFATFADLTRLQKRTFVKPADPLDKWFDAGLYGNARDIRTCGRSCPDAPVLLSEPVEWSVELRYFVLEGRVVAGSPYLSYGRPAWRRTDASGPLPTAGRPLVEQLCADMKDRLPPVFVVDVGLIEDRGWAVVEFNPVWSAGLLNADPRAVFPALQRASQRRTELTDVDRRWDLRK</sequence>
<protein>
    <submittedName>
        <fullName evidence="2">ATP-grasp domain-containing protein</fullName>
    </submittedName>
</protein>
<evidence type="ECO:0000313" key="3">
    <source>
        <dbReference type="Proteomes" id="UP001272242"/>
    </source>
</evidence>
<evidence type="ECO:0000313" key="2">
    <source>
        <dbReference type="EMBL" id="MDY3558711.1"/>
    </source>
</evidence>
<feature type="non-terminal residue" evidence="2">
    <location>
        <position position="1"/>
    </location>
</feature>
<name>A0ABU5ETR9_9BACT</name>
<feature type="domain" description="ATP-grasp" evidence="1">
    <location>
        <begin position="52"/>
        <end position="207"/>
    </location>
</feature>
<organism evidence="2 3">
    <name type="scientific">Gemmata algarum</name>
    <dbReference type="NCBI Taxonomy" id="2975278"/>
    <lineage>
        <taxon>Bacteria</taxon>
        <taxon>Pseudomonadati</taxon>
        <taxon>Planctomycetota</taxon>
        <taxon>Planctomycetia</taxon>
        <taxon>Gemmatales</taxon>
        <taxon>Gemmataceae</taxon>
        <taxon>Gemmata</taxon>
    </lineage>
</organism>
<evidence type="ECO:0000259" key="1">
    <source>
        <dbReference type="Pfam" id="PF18299"/>
    </source>
</evidence>
<accession>A0ABU5ETR9</accession>
<reference evidence="3" key="1">
    <citation type="journal article" date="2023" name="Mar. Drugs">
        <title>Gemmata algarum, a Novel Planctomycete Isolated from an Algal Mat, Displays Antimicrobial Activity.</title>
        <authorList>
            <person name="Kumar G."/>
            <person name="Kallscheuer N."/>
            <person name="Kashif M."/>
            <person name="Ahamad S."/>
            <person name="Jagadeeshwari U."/>
            <person name="Pannikurungottu S."/>
            <person name="Haufschild T."/>
            <person name="Kabuu M."/>
            <person name="Sasikala C."/>
            <person name="Jogler C."/>
            <person name="Ramana C."/>
        </authorList>
    </citation>
    <scope>NUCLEOTIDE SEQUENCE [LARGE SCALE GENOMIC DNA]</scope>
    <source>
        <strain evidence="3">JC673</strain>
    </source>
</reference>
<keyword evidence="3" id="KW-1185">Reference proteome</keyword>
<proteinExistence type="predicted"/>
<dbReference type="InterPro" id="IPR041261">
    <property type="entry name" value="R2K_2"/>
</dbReference>
<dbReference type="RefSeq" id="WP_320685597.1">
    <property type="nucleotide sequence ID" value="NZ_JAXBLV010000045.1"/>
</dbReference>